<sequence length="222" mass="25715">MISTKGIYVDPQKVEAVVNWSRPTSVIEVQSFLGLAGYYRRFVEGFSTLAVPLTRLTRKRVKFEWSDECEESFNELKTKLTTALKELNLRQRRWLELIKDYNYTIEHHLRRANVVADALSRKSSGSVDHLRGRYLPMLVELRKLRIGLGMDDQGALLATLYVENGARMDYSMRNDRTLVVGTRLYVLEDKALKSEMLEEAHCSAFAMHSGSTKTYRTLREHY</sequence>
<dbReference type="FunFam" id="3.30.70.270:FF:000020">
    <property type="entry name" value="Transposon Tf2-6 polyprotein-like Protein"/>
    <property type="match status" value="1"/>
</dbReference>
<dbReference type="Proteomes" id="UP001054821">
    <property type="component" value="Chromosome 2"/>
</dbReference>
<evidence type="ECO:0000313" key="2">
    <source>
        <dbReference type="Proteomes" id="UP001054821"/>
    </source>
</evidence>
<dbReference type="PANTHER" id="PTHR37984">
    <property type="entry name" value="PROTEIN CBG26694"/>
    <property type="match status" value="1"/>
</dbReference>
<organism evidence="1 2">
    <name type="scientific">Prunus dulcis</name>
    <name type="common">Almond</name>
    <name type="synonym">Amygdalus dulcis</name>
    <dbReference type="NCBI Taxonomy" id="3755"/>
    <lineage>
        <taxon>Eukaryota</taxon>
        <taxon>Viridiplantae</taxon>
        <taxon>Streptophyta</taxon>
        <taxon>Embryophyta</taxon>
        <taxon>Tracheophyta</taxon>
        <taxon>Spermatophyta</taxon>
        <taxon>Magnoliopsida</taxon>
        <taxon>eudicotyledons</taxon>
        <taxon>Gunneridae</taxon>
        <taxon>Pentapetalae</taxon>
        <taxon>rosids</taxon>
        <taxon>fabids</taxon>
        <taxon>Rosales</taxon>
        <taxon>Rosaceae</taxon>
        <taxon>Amygdaloideae</taxon>
        <taxon>Amygdaleae</taxon>
        <taxon>Prunus</taxon>
    </lineage>
</organism>
<dbReference type="InterPro" id="IPR043128">
    <property type="entry name" value="Rev_trsase/Diguanyl_cyclase"/>
</dbReference>
<proteinExistence type="predicted"/>
<protein>
    <recommendedName>
        <fullName evidence="3">Transposable element protein</fullName>
    </recommendedName>
</protein>
<evidence type="ECO:0000313" key="1">
    <source>
        <dbReference type="EMBL" id="KAI5341879.1"/>
    </source>
</evidence>
<dbReference type="SUPFAM" id="SSF56672">
    <property type="entry name" value="DNA/RNA polymerases"/>
    <property type="match status" value="1"/>
</dbReference>
<dbReference type="EMBL" id="JAJFAZ020000002">
    <property type="protein sequence ID" value="KAI5341879.1"/>
    <property type="molecule type" value="Genomic_DNA"/>
</dbReference>
<reference evidence="1 2" key="1">
    <citation type="journal article" date="2022" name="G3 (Bethesda)">
        <title>Whole-genome sequence and methylome profiling of the almond [Prunus dulcis (Mill.) D.A. Webb] cultivar 'Nonpareil'.</title>
        <authorList>
            <person name="D'Amico-Willman K.M."/>
            <person name="Ouma W.Z."/>
            <person name="Meulia T."/>
            <person name="Sideli G.M."/>
            <person name="Gradziel T.M."/>
            <person name="Fresnedo-Ramirez J."/>
        </authorList>
    </citation>
    <scope>NUCLEOTIDE SEQUENCE [LARGE SCALE GENOMIC DNA]</scope>
    <source>
        <strain evidence="1">Clone GOH B32 T37-40</strain>
    </source>
</reference>
<accession>A0AAD4WEF3</accession>
<evidence type="ECO:0008006" key="3">
    <source>
        <dbReference type="Google" id="ProtNLM"/>
    </source>
</evidence>
<dbReference type="AlphaFoldDB" id="A0AAD4WEF3"/>
<name>A0AAD4WEF3_PRUDU</name>
<comment type="caution">
    <text evidence="1">The sequence shown here is derived from an EMBL/GenBank/DDBJ whole genome shotgun (WGS) entry which is preliminary data.</text>
</comment>
<dbReference type="Gene3D" id="3.30.70.270">
    <property type="match status" value="1"/>
</dbReference>
<dbReference type="InterPro" id="IPR050951">
    <property type="entry name" value="Retrovirus_Pol_polyprotein"/>
</dbReference>
<keyword evidence="2" id="KW-1185">Reference proteome</keyword>
<dbReference type="InterPro" id="IPR043502">
    <property type="entry name" value="DNA/RNA_pol_sf"/>
</dbReference>
<dbReference type="PANTHER" id="PTHR37984:SF5">
    <property type="entry name" value="PROTEIN NYNRIN-LIKE"/>
    <property type="match status" value="1"/>
</dbReference>
<gene>
    <name evidence="1" type="ORF">L3X38_009754</name>
</gene>